<gene>
    <name evidence="3" type="ORF">IFR04_012241</name>
</gene>
<comment type="caution">
    <text evidence="3">The sequence shown here is derived from an EMBL/GenBank/DDBJ whole genome shotgun (WGS) entry which is preliminary data.</text>
</comment>
<keyword evidence="4" id="KW-1185">Reference proteome</keyword>
<dbReference type="AlphaFoldDB" id="A0A8H7T8X5"/>
<protein>
    <recommendedName>
        <fullName evidence="2">C2H2-type domain-containing protein</fullName>
    </recommendedName>
</protein>
<proteinExistence type="predicted"/>
<evidence type="ECO:0000313" key="4">
    <source>
        <dbReference type="Proteomes" id="UP000664132"/>
    </source>
</evidence>
<dbReference type="Gene3D" id="3.30.160.60">
    <property type="entry name" value="Classic Zinc Finger"/>
    <property type="match status" value="1"/>
</dbReference>
<dbReference type="OrthoDB" id="3556517at2759"/>
<evidence type="ECO:0000256" key="1">
    <source>
        <dbReference type="SAM" id="MobiDB-lite"/>
    </source>
</evidence>
<name>A0A8H7T8X5_9HELO</name>
<dbReference type="Proteomes" id="UP000664132">
    <property type="component" value="Unassembled WGS sequence"/>
</dbReference>
<feature type="region of interest" description="Disordered" evidence="1">
    <location>
        <begin position="32"/>
        <end position="80"/>
    </location>
</feature>
<dbReference type="EMBL" id="JAFJYH010000256">
    <property type="protein sequence ID" value="KAG4414635.1"/>
    <property type="molecule type" value="Genomic_DNA"/>
</dbReference>
<feature type="compositionally biased region" description="Low complexity" evidence="1">
    <location>
        <begin position="51"/>
        <end position="74"/>
    </location>
</feature>
<accession>A0A8H7T8X5</accession>
<evidence type="ECO:0000259" key="2">
    <source>
        <dbReference type="PROSITE" id="PS00028"/>
    </source>
</evidence>
<feature type="domain" description="C2H2-type" evidence="2">
    <location>
        <begin position="101"/>
        <end position="122"/>
    </location>
</feature>
<feature type="domain" description="C2H2-type" evidence="2">
    <location>
        <begin position="160"/>
        <end position="181"/>
    </location>
</feature>
<dbReference type="PROSITE" id="PS00028">
    <property type="entry name" value="ZINC_FINGER_C2H2_1"/>
    <property type="match status" value="2"/>
</dbReference>
<organism evidence="3 4">
    <name type="scientific">Cadophora malorum</name>
    <dbReference type="NCBI Taxonomy" id="108018"/>
    <lineage>
        <taxon>Eukaryota</taxon>
        <taxon>Fungi</taxon>
        <taxon>Dikarya</taxon>
        <taxon>Ascomycota</taxon>
        <taxon>Pezizomycotina</taxon>
        <taxon>Leotiomycetes</taxon>
        <taxon>Helotiales</taxon>
        <taxon>Ploettnerulaceae</taxon>
        <taxon>Cadophora</taxon>
    </lineage>
</organism>
<sequence length="191" mass="21649">MYYDNSWNNLNGGQNWSDNYNSGGLSKPSFFDDATWSLSPSPDTSTDHYESSSQSNTNTNTDSSSNPNSASISTPDPEDSNWKFLWTEDLLEPRKPTNRTCPTCAQTLTNKRDFEHHIRNAHTNHACQTCHKQYSSARYLQEHVDKSLDCSLAVRASSACPVCGERFGSWAEKNRHHWMVHVKRDVRPSAC</sequence>
<dbReference type="SMART" id="SM00355">
    <property type="entry name" value="ZnF_C2H2"/>
    <property type="match status" value="3"/>
</dbReference>
<evidence type="ECO:0000313" key="3">
    <source>
        <dbReference type="EMBL" id="KAG4414635.1"/>
    </source>
</evidence>
<dbReference type="InterPro" id="IPR013087">
    <property type="entry name" value="Znf_C2H2_type"/>
</dbReference>
<reference evidence="3" key="1">
    <citation type="submission" date="2021-02" db="EMBL/GenBank/DDBJ databases">
        <title>Genome sequence Cadophora malorum strain M34.</title>
        <authorList>
            <person name="Stefanovic E."/>
            <person name="Vu D."/>
            <person name="Scully C."/>
            <person name="Dijksterhuis J."/>
            <person name="Roader J."/>
            <person name="Houbraken J."/>
        </authorList>
    </citation>
    <scope>NUCLEOTIDE SEQUENCE</scope>
    <source>
        <strain evidence="3">M34</strain>
    </source>
</reference>